<dbReference type="Proteomes" id="UP000016511">
    <property type="component" value="Unassembled WGS sequence"/>
</dbReference>
<evidence type="ECO:0000313" key="1">
    <source>
        <dbReference type="EMBL" id="ERI07589.1"/>
    </source>
</evidence>
<sequence length="67" mass="7452">MYQKVSSDIPIDFPKSGPLLLEIIASNALNINDLFLIHHTLLISVTHFRSASNLLAQVAFFIALVCR</sequence>
<accession>U1WG81</accession>
<dbReference type="AlphaFoldDB" id="U1WG81"/>
<evidence type="ECO:0000313" key="2">
    <source>
        <dbReference type="Proteomes" id="UP000016511"/>
    </source>
</evidence>
<organism evidence="1 2">
    <name type="scientific">Aneurinibacillus aneurinilyticus ATCC 12856</name>
    <dbReference type="NCBI Taxonomy" id="649747"/>
    <lineage>
        <taxon>Bacteria</taxon>
        <taxon>Bacillati</taxon>
        <taxon>Bacillota</taxon>
        <taxon>Bacilli</taxon>
        <taxon>Bacillales</taxon>
        <taxon>Paenibacillaceae</taxon>
        <taxon>Aneurinibacillus group</taxon>
        <taxon>Aneurinibacillus</taxon>
    </lineage>
</organism>
<keyword evidence="2" id="KW-1185">Reference proteome</keyword>
<gene>
    <name evidence="1" type="ORF">HMPREF0083_04327</name>
</gene>
<comment type="caution">
    <text evidence="1">The sequence shown here is derived from an EMBL/GenBank/DDBJ whole genome shotgun (WGS) entry which is preliminary data.</text>
</comment>
<dbReference type="EMBL" id="AWSJ01000262">
    <property type="protein sequence ID" value="ERI07589.1"/>
    <property type="molecule type" value="Genomic_DNA"/>
</dbReference>
<reference evidence="1 2" key="1">
    <citation type="submission" date="2013-08" db="EMBL/GenBank/DDBJ databases">
        <authorList>
            <person name="Weinstock G."/>
            <person name="Sodergren E."/>
            <person name="Wylie T."/>
            <person name="Fulton L."/>
            <person name="Fulton R."/>
            <person name="Fronick C."/>
            <person name="O'Laughlin M."/>
            <person name="Godfrey J."/>
            <person name="Miner T."/>
            <person name="Herter B."/>
            <person name="Appelbaum E."/>
            <person name="Cordes M."/>
            <person name="Lek S."/>
            <person name="Wollam A."/>
            <person name="Pepin K.H."/>
            <person name="Palsikar V.B."/>
            <person name="Mitreva M."/>
            <person name="Wilson R.K."/>
        </authorList>
    </citation>
    <scope>NUCLEOTIDE SEQUENCE [LARGE SCALE GENOMIC DNA]</scope>
    <source>
        <strain evidence="1 2">ATCC 12856</strain>
    </source>
</reference>
<dbReference type="HOGENOM" id="CLU_2803080_0_0_9"/>
<protein>
    <submittedName>
        <fullName evidence="1">Uncharacterized protein</fullName>
    </submittedName>
</protein>
<name>U1WG81_ANEAE</name>
<proteinExistence type="predicted"/>